<accession>A0A7S4GKZ9</accession>
<sequence length="444" mass="49992">MRTWAASFTLAAASQLELAMEARAEAQLRMLQPEISFTNVIGDAVFDPLQRREQDFVSKCVHVVNVPDQHSLPLAAIMNVCDKTDVVVECKARWRESLLNTFEGSKDYQKWCHGFYGWFMVKLGQLCPTQCGAHACAPHCDFAKQISHLLVEARRLESLQLNVAKEKKLIAQDSSLLSVLSSRVSNLGQKATQRRTEVELKSRDLQQAQRVLNGLKSRSRTSMQTAKSTALALRKLHKQLAAATAQLQKARFQLDATGLELEDRKDAMQVTTEKEEVEALQSQIMQLQEKVKTLKVSVAEQEKAVTGIRHSARLKREAMKTQRVTAQTANKAAEVQDVKVVKLRNKLRMAKRRASAVQHKLSDTVGEQDKMRKVLNAATKLYDKNVVQLSKNVESLAASFELARDAKASATSFDDADFGVLQNLEVELRHESRKLLRSMRKERQ</sequence>
<reference evidence="2" key="1">
    <citation type="submission" date="2021-01" db="EMBL/GenBank/DDBJ databases">
        <authorList>
            <person name="Corre E."/>
            <person name="Pelletier E."/>
            <person name="Niang G."/>
            <person name="Scheremetjew M."/>
            <person name="Finn R."/>
            <person name="Kale V."/>
            <person name="Holt S."/>
            <person name="Cochrane G."/>
            <person name="Meng A."/>
            <person name="Brown T."/>
            <person name="Cohen L."/>
        </authorList>
    </citation>
    <scope>NUCLEOTIDE SEQUENCE</scope>
    <source>
        <strain evidence="2">LB1974</strain>
    </source>
</reference>
<dbReference type="AlphaFoldDB" id="A0A7S4GKZ9"/>
<proteinExistence type="predicted"/>
<evidence type="ECO:0000256" key="1">
    <source>
        <dbReference type="SAM" id="Coils"/>
    </source>
</evidence>
<name>A0A7S4GKZ9_OXYMA</name>
<evidence type="ECO:0000313" key="2">
    <source>
        <dbReference type="EMBL" id="CAE0840115.1"/>
    </source>
</evidence>
<keyword evidence="1" id="KW-0175">Coiled coil</keyword>
<gene>
    <name evidence="2" type="ORF">OMAR00294_LOCUS287</name>
</gene>
<dbReference type="EMBL" id="HBJB01000342">
    <property type="protein sequence ID" value="CAE0840115.1"/>
    <property type="molecule type" value="Transcribed_RNA"/>
</dbReference>
<feature type="coiled-coil region" evidence="1">
    <location>
        <begin position="198"/>
        <end position="304"/>
    </location>
</feature>
<organism evidence="2">
    <name type="scientific">Oxyrrhis marina</name>
    <name type="common">Dinoflagellate</name>
    <dbReference type="NCBI Taxonomy" id="2969"/>
    <lineage>
        <taxon>Eukaryota</taxon>
        <taxon>Sar</taxon>
        <taxon>Alveolata</taxon>
        <taxon>Dinophyceae</taxon>
        <taxon>Oxyrrhinales</taxon>
        <taxon>Oxyrrhinaceae</taxon>
        <taxon>Oxyrrhis</taxon>
    </lineage>
</organism>
<protein>
    <submittedName>
        <fullName evidence="2">Uncharacterized protein</fullName>
    </submittedName>
</protein>